<gene>
    <name evidence="2" type="ORF">IBL26_22460</name>
</gene>
<name>A0ABR7RSM3_9PROT</name>
<protein>
    <submittedName>
        <fullName evidence="2">Phasin family protein</fullName>
    </submittedName>
</protein>
<dbReference type="Pfam" id="PF09361">
    <property type="entry name" value="Phasin_2"/>
    <property type="match status" value="1"/>
</dbReference>
<dbReference type="EMBL" id="JACTVA010000062">
    <property type="protein sequence ID" value="MBC9209624.1"/>
    <property type="molecule type" value="Genomic_DNA"/>
</dbReference>
<dbReference type="Proteomes" id="UP000626026">
    <property type="component" value="Unassembled WGS sequence"/>
</dbReference>
<accession>A0ABR7RSM3</accession>
<evidence type="ECO:0000313" key="3">
    <source>
        <dbReference type="Proteomes" id="UP000626026"/>
    </source>
</evidence>
<dbReference type="InterPro" id="IPR018968">
    <property type="entry name" value="Phasin"/>
</dbReference>
<evidence type="ECO:0000259" key="1">
    <source>
        <dbReference type="Pfam" id="PF09361"/>
    </source>
</evidence>
<keyword evidence="3" id="KW-1185">Reference proteome</keyword>
<comment type="caution">
    <text evidence="2">The sequence shown here is derived from an EMBL/GenBank/DDBJ whole genome shotgun (WGS) entry which is preliminary data.</text>
</comment>
<feature type="domain" description="Phasin" evidence="1">
    <location>
        <begin position="72"/>
        <end position="169"/>
    </location>
</feature>
<proteinExistence type="predicted"/>
<sequence length="184" mass="19394">MAGTTNVTKLAGKATSATTETVRKAALQSVAHVPQVPAPAPIPAISHAATENKTMSDQMTKMTDGMQKSTEDAVEFGRGNFEAFTKATQAYVTGLQDLSRQAFAMAQGFGEQAVENAKALSSVKSLKEASELQASFARSAIEKSVAETTKLNEAAFKLAEQASAPLAARWTLAVEKFTKAAPRV</sequence>
<reference evidence="2 3" key="1">
    <citation type="journal article" date="2013" name="Int. J. Syst. Evol. Microbiol.">
        <title>Roseomonas aerophila sp. nov., isolated from air.</title>
        <authorList>
            <person name="Kim S.J."/>
            <person name="Weon H.Y."/>
            <person name="Ahn J.H."/>
            <person name="Hong S.B."/>
            <person name="Seok S.J."/>
            <person name="Whang K.S."/>
            <person name="Kwon S.W."/>
        </authorList>
    </citation>
    <scope>NUCLEOTIDE SEQUENCE [LARGE SCALE GENOMIC DNA]</scope>
    <source>
        <strain evidence="2 3">NBRC 108923</strain>
    </source>
</reference>
<evidence type="ECO:0000313" key="2">
    <source>
        <dbReference type="EMBL" id="MBC9209624.1"/>
    </source>
</evidence>
<organism evidence="2 3">
    <name type="scientific">Teichococcus aerophilus</name>
    <dbReference type="NCBI Taxonomy" id="1224513"/>
    <lineage>
        <taxon>Bacteria</taxon>
        <taxon>Pseudomonadati</taxon>
        <taxon>Pseudomonadota</taxon>
        <taxon>Alphaproteobacteria</taxon>
        <taxon>Acetobacterales</taxon>
        <taxon>Roseomonadaceae</taxon>
        <taxon>Roseomonas</taxon>
    </lineage>
</organism>